<dbReference type="InterPro" id="IPR016084">
    <property type="entry name" value="Haem_Oase-like_multi-hlx"/>
</dbReference>
<dbReference type="EMBL" id="CP151507">
    <property type="protein sequence ID" value="WZN63165.1"/>
    <property type="molecule type" value="Genomic_DNA"/>
</dbReference>
<evidence type="ECO:0000256" key="1">
    <source>
        <dbReference type="SAM" id="MobiDB-lite"/>
    </source>
</evidence>
<evidence type="ECO:0000313" key="3">
    <source>
        <dbReference type="Proteomes" id="UP001472866"/>
    </source>
</evidence>
<accession>A0AAX4PB43</accession>
<proteinExistence type="predicted"/>
<dbReference type="Proteomes" id="UP001472866">
    <property type="component" value="Chromosome 07"/>
</dbReference>
<organism evidence="2 3">
    <name type="scientific">Chloropicon roscoffensis</name>
    <dbReference type="NCBI Taxonomy" id="1461544"/>
    <lineage>
        <taxon>Eukaryota</taxon>
        <taxon>Viridiplantae</taxon>
        <taxon>Chlorophyta</taxon>
        <taxon>Chloropicophyceae</taxon>
        <taxon>Chloropicales</taxon>
        <taxon>Chloropicaceae</taxon>
        <taxon>Chloropicon</taxon>
    </lineage>
</organism>
<gene>
    <name evidence="2" type="ORF">HKI87_07g47100</name>
</gene>
<dbReference type="InterPro" id="IPR024423">
    <property type="entry name" value="DUF3050"/>
</dbReference>
<feature type="region of interest" description="Disordered" evidence="1">
    <location>
        <begin position="351"/>
        <end position="370"/>
    </location>
</feature>
<name>A0AAX4PB43_9CHLO</name>
<dbReference type="Pfam" id="PF11251">
    <property type="entry name" value="DUF3050"/>
    <property type="match status" value="1"/>
</dbReference>
<keyword evidence="3" id="KW-1185">Reference proteome</keyword>
<dbReference type="AlphaFoldDB" id="A0AAX4PB43"/>
<dbReference type="Gene3D" id="1.20.910.10">
    <property type="entry name" value="Heme oxygenase-like"/>
    <property type="match status" value="1"/>
</dbReference>
<evidence type="ECO:0000313" key="2">
    <source>
        <dbReference type="EMBL" id="WZN63165.1"/>
    </source>
</evidence>
<protein>
    <submittedName>
        <fullName evidence="2">DUF3050 domain-containing protein</fullName>
    </submittedName>
</protein>
<reference evidence="2 3" key="1">
    <citation type="submission" date="2024-03" db="EMBL/GenBank/DDBJ databases">
        <title>Complete genome sequence of the green alga Chloropicon roscoffensis RCC1871.</title>
        <authorList>
            <person name="Lemieux C."/>
            <person name="Pombert J.-F."/>
            <person name="Otis C."/>
            <person name="Turmel M."/>
        </authorList>
    </citation>
    <scope>NUCLEOTIDE SEQUENCE [LARGE SCALE GENOMIC DNA]</scope>
    <source>
        <strain evidence="2 3">RCC1871</strain>
    </source>
</reference>
<sequence>MVGGLTNGATARPVTTKVALNQVQLSRLAAIETRIAPLRKRLRQHRIYESLKSLDDVRRFMEVHVFALWDFMNLMKCLHRAPSTAEATCPPKKRFKKSAGVQSLVDEMVQNYANDLNERGERMATFRMYLDAMEQLGAETKCVASFLGDCGDLRAGDLGPVVGPSLLSCRAPRGAADFTAYTCQVIDSGKDHKVAASLVFGRQSLIVDALLRALGEVERREGTRVDKFRFLLSKYKSLYANNWPALSYQVLVELCGYSDEKWKEAEEAAVGALKARIALWDATHDYLVFRRPILERSKTETASVIEDRVLEGLRFDSHVRYASLFGRPAEEISTSMLSRIRMPEAAWKSLKRSLSPNAGGNPPARRLRTS</sequence>